<feature type="coiled-coil region" evidence="2">
    <location>
        <begin position="93"/>
        <end position="123"/>
    </location>
</feature>
<dbReference type="Proteomes" id="UP001374535">
    <property type="component" value="Chromosome 9"/>
</dbReference>
<dbReference type="InterPro" id="IPR050281">
    <property type="entry name" value="Flavin_monoamine_oxidase"/>
</dbReference>
<evidence type="ECO:0000313" key="4">
    <source>
        <dbReference type="EMBL" id="WVY97135.1"/>
    </source>
</evidence>
<dbReference type="Gene3D" id="3.50.50.60">
    <property type="entry name" value="FAD/NAD(P)-binding domain"/>
    <property type="match status" value="1"/>
</dbReference>
<evidence type="ECO:0000259" key="3">
    <source>
        <dbReference type="Pfam" id="PF01593"/>
    </source>
</evidence>
<organism evidence="4 5">
    <name type="scientific">Vigna mungo</name>
    <name type="common">Black gram</name>
    <name type="synonym">Phaseolus mungo</name>
    <dbReference type="NCBI Taxonomy" id="3915"/>
    <lineage>
        <taxon>Eukaryota</taxon>
        <taxon>Viridiplantae</taxon>
        <taxon>Streptophyta</taxon>
        <taxon>Embryophyta</taxon>
        <taxon>Tracheophyta</taxon>
        <taxon>Spermatophyta</taxon>
        <taxon>Magnoliopsida</taxon>
        <taxon>eudicotyledons</taxon>
        <taxon>Gunneridae</taxon>
        <taxon>Pentapetalae</taxon>
        <taxon>rosids</taxon>
        <taxon>fabids</taxon>
        <taxon>Fabales</taxon>
        <taxon>Fabaceae</taxon>
        <taxon>Papilionoideae</taxon>
        <taxon>50 kb inversion clade</taxon>
        <taxon>NPAAA clade</taxon>
        <taxon>indigoferoid/millettioid clade</taxon>
        <taxon>Phaseoleae</taxon>
        <taxon>Vigna</taxon>
    </lineage>
</organism>
<evidence type="ECO:0000256" key="1">
    <source>
        <dbReference type="ARBA" id="ARBA00005995"/>
    </source>
</evidence>
<keyword evidence="5" id="KW-1185">Reference proteome</keyword>
<dbReference type="Pfam" id="PF01593">
    <property type="entry name" value="Amino_oxidase"/>
    <property type="match status" value="1"/>
</dbReference>
<comment type="similarity">
    <text evidence="1">Belongs to the flavin monoamine oxidase family.</text>
</comment>
<dbReference type="PANTHER" id="PTHR10742:SF410">
    <property type="entry name" value="LYSINE-SPECIFIC HISTONE DEMETHYLASE 2"/>
    <property type="match status" value="1"/>
</dbReference>
<name>A0AAQ3RMH1_VIGMU</name>
<reference evidence="4 5" key="1">
    <citation type="journal article" date="2023" name="Life. Sci Alliance">
        <title>Evolutionary insights into 3D genome organization and epigenetic landscape of Vigna mungo.</title>
        <authorList>
            <person name="Junaid A."/>
            <person name="Singh B."/>
            <person name="Bhatia S."/>
        </authorList>
    </citation>
    <scope>NUCLEOTIDE SEQUENCE [LARGE SCALE GENOMIC DNA]</scope>
    <source>
        <strain evidence="4">Urdbean</strain>
    </source>
</reference>
<dbReference type="InterPro" id="IPR036188">
    <property type="entry name" value="FAD/NAD-bd_sf"/>
</dbReference>
<dbReference type="InterPro" id="IPR002937">
    <property type="entry name" value="Amino_oxidase"/>
</dbReference>
<sequence>MNSPERACHLAKQAFGVAYVGTKWGRNPFSYGAYSYVAVGTSGKDYDILGIPVDNCLFFAGEATCQEQPDIVGRTMMSGLREAVSIIDVLSTRRDYIAEVEALEATQRQLDIETNEVRDIIKKLDAVRLPKSSVAKSIYEMLEVNRIQEEWKISEEDLPPPKPPDLNWRVSPRKRSITTNNSSLTSTLRTRLILRGGVTLGIKEGA</sequence>
<protein>
    <recommendedName>
        <fullName evidence="3">Amine oxidase domain-containing protein</fullName>
    </recommendedName>
</protein>
<proteinExistence type="inferred from homology"/>
<dbReference type="GO" id="GO:0016491">
    <property type="term" value="F:oxidoreductase activity"/>
    <property type="evidence" value="ECO:0007669"/>
    <property type="project" value="InterPro"/>
</dbReference>
<evidence type="ECO:0000256" key="2">
    <source>
        <dbReference type="SAM" id="Coils"/>
    </source>
</evidence>
<evidence type="ECO:0000313" key="5">
    <source>
        <dbReference type="Proteomes" id="UP001374535"/>
    </source>
</evidence>
<dbReference type="AlphaFoldDB" id="A0AAQ3RMH1"/>
<dbReference type="PANTHER" id="PTHR10742">
    <property type="entry name" value="FLAVIN MONOAMINE OXIDASE"/>
    <property type="match status" value="1"/>
</dbReference>
<accession>A0AAQ3RMH1</accession>
<keyword evidence="2" id="KW-0175">Coiled coil</keyword>
<gene>
    <name evidence="4" type="ORF">V8G54_029286</name>
</gene>
<feature type="domain" description="Amine oxidase" evidence="3">
    <location>
        <begin position="10"/>
        <end position="87"/>
    </location>
</feature>
<dbReference type="EMBL" id="CP144692">
    <property type="protein sequence ID" value="WVY97135.1"/>
    <property type="molecule type" value="Genomic_DNA"/>
</dbReference>